<feature type="region of interest" description="Disordered" evidence="1">
    <location>
        <begin position="1"/>
        <end position="30"/>
    </location>
</feature>
<evidence type="ECO:0000256" key="1">
    <source>
        <dbReference type="SAM" id="MobiDB-lite"/>
    </source>
</evidence>
<dbReference type="Proteomes" id="UP000265520">
    <property type="component" value="Unassembled WGS sequence"/>
</dbReference>
<evidence type="ECO:0000313" key="2">
    <source>
        <dbReference type="EMBL" id="MCI62812.1"/>
    </source>
</evidence>
<feature type="compositionally biased region" description="Basic and acidic residues" evidence="1">
    <location>
        <begin position="11"/>
        <end position="20"/>
    </location>
</feature>
<organism evidence="2 3">
    <name type="scientific">Trifolium medium</name>
    <dbReference type="NCBI Taxonomy" id="97028"/>
    <lineage>
        <taxon>Eukaryota</taxon>
        <taxon>Viridiplantae</taxon>
        <taxon>Streptophyta</taxon>
        <taxon>Embryophyta</taxon>
        <taxon>Tracheophyta</taxon>
        <taxon>Spermatophyta</taxon>
        <taxon>Magnoliopsida</taxon>
        <taxon>eudicotyledons</taxon>
        <taxon>Gunneridae</taxon>
        <taxon>Pentapetalae</taxon>
        <taxon>rosids</taxon>
        <taxon>fabids</taxon>
        <taxon>Fabales</taxon>
        <taxon>Fabaceae</taxon>
        <taxon>Papilionoideae</taxon>
        <taxon>50 kb inversion clade</taxon>
        <taxon>NPAAA clade</taxon>
        <taxon>Hologalegina</taxon>
        <taxon>IRL clade</taxon>
        <taxon>Trifolieae</taxon>
        <taxon>Trifolium</taxon>
    </lineage>
</organism>
<feature type="non-terminal residue" evidence="2">
    <location>
        <position position="51"/>
    </location>
</feature>
<accession>A0A392TP98</accession>
<protein>
    <submittedName>
        <fullName evidence="2">Uncharacterized protein</fullName>
    </submittedName>
</protein>
<dbReference type="AlphaFoldDB" id="A0A392TP98"/>
<comment type="caution">
    <text evidence="2">The sequence shown here is derived from an EMBL/GenBank/DDBJ whole genome shotgun (WGS) entry which is preliminary data.</text>
</comment>
<feature type="compositionally biased region" description="Low complexity" evidence="1">
    <location>
        <begin position="1"/>
        <end position="10"/>
    </location>
</feature>
<reference evidence="2 3" key="1">
    <citation type="journal article" date="2018" name="Front. Plant Sci.">
        <title>Red Clover (Trifolium pratense) and Zigzag Clover (T. medium) - A Picture of Genomic Similarities and Differences.</title>
        <authorList>
            <person name="Dluhosova J."/>
            <person name="Istvanek J."/>
            <person name="Nedelnik J."/>
            <person name="Repkova J."/>
        </authorList>
    </citation>
    <scope>NUCLEOTIDE SEQUENCE [LARGE SCALE GENOMIC DNA]</scope>
    <source>
        <strain evidence="3">cv. 10/8</strain>
        <tissue evidence="2">Leaf</tissue>
    </source>
</reference>
<sequence length="51" mass="5591">MAPETQTETTETTKMEDEGGTHQTRLPATTEVVGTILTKTNEEVNLTVIQD</sequence>
<dbReference type="EMBL" id="LXQA010625816">
    <property type="protein sequence ID" value="MCI62812.1"/>
    <property type="molecule type" value="Genomic_DNA"/>
</dbReference>
<keyword evidence="3" id="KW-1185">Reference proteome</keyword>
<proteinExistence type="predicted"/>
<name>A0A392TP98_9FABA</name>
<evidence type="ECO:0000313" key="3">
    <source>
        <dbReference type="Proteomes" id="UP000265520"/>
    </source>
</evidence>